<comment type="caution">
    <text evidence="3">The sequence shown here is derived from an EMBL/GenBank/DDBJ whole genome shotgun (WGS) entry which is preliminary data.</text>
</comment>
<accession>A0A199V6Q7</accession>
<proteinExistence type="predicted"/>
<evidence type="ECO:0000256" key="2">
    <source>
        <dbReference type="SAM" id="SignalP"/>
    </source>
</evidence>
<evidence type="ECO:0000313" key="4">
    <source>
        <dbReference type="Proteomes" id="UP000092600"/>
    </source>
</evidence>
<protein>
    <submittedName>
        <fullName evidence="3">Cytochrome c biogenesis CcmF C-terminal-like mitochondrial protein</fullName>
    </submittedName>
</protein>
<evidence type="ECO:0000313" key="3">
    <source>
        <dbReference type="EMBL" id="OAY72688.1"/>
    </source>
</evidence>
<feature type="signal peptide" evidence="2">
    <location>
        <begin position="1"/>
        <end position="21"/>
    </location>
</feature>
<dbReference type="GO" id="GO:0017004">
    <property type="term" value="P:cytochrome complex assembly"/>
    <property type="evidence" value="ECO:0007669"/>
    <property type="project" value="InterPro"/>
</dbReference>
<sequence length="495" mass="56057">MVQLQNFFFFITSMVVPRGTAAPVLLKWFVSRDVPTGASSSNGTIIPIPISSFPFVVYLHSRKFIRSMDRAKSGVLVKASRPILLPDKIGRSSSARNALFRFVPLLHFLLIESMGDLSYLESFCGLLCLQFFRTLFSLPRDRSAKRERARRRKGQTLRPNGNDQGRNDKMRVEGFGPVAFPVPPSSSGPCFGGVPPEIGLEALALPMSRLLMAVGHDYYKKVKMNLPISHGGVCIFMLGVLLSSKLIPAPFPVRPDRQQLGLPISPQLPPVFGPSCMRQKLVPRTVRRPSPTPAIMVRLRSTNTNKIQFTQRLPLGPELHMGKERCCLRGLDHLHGPTSHSICGNLMIYKPSPTSERFMFEHDESLRADLLPINFPASYENGKLEHFLHRWMKNHEHKNFWFTMFPERRYFFSIRERRSTTEVAIHTNPFTDLYAPIGTGSSRTGGWYTTIMKLPFIFSIRIGFLLASSGGSRSLLRQLQKDKLHWNRESSVPHN</sequence>
<reference evidence="3 4" key="1">
    <citation type="journal article" date="2016" name="DNA Res.">
        <title>The draft genome of MD-2 pineapple using hybrid error correction of long reads.</title>
        <authorList>
            <person name="Redwan R.M."/>
            <person name="Saidin A."/>
            <person name="Kumar S.V."/>
        </authorList>
    </citation>
    <scope>NUCLEOTIDE SEQUENCE [LARGE SCALE GENOMIC DNA]</scope>
    <source>
        <strain evidence="4">cv. MD2</strain>
        <tissue evidence="3">Leaf</tissue>
    </source>
</reference>
<feature type="region of interest" description="Disordered" evidence="1">
    <location>
        <begin position="143"/>
        <end position="169"/>
    </location>
</feature>
<dbReference type="EMBL" id="LSRQ01003007">
    <property type="protein sequence ID" value="OAY72688.1"/>
    <property type="molecule type" value="Genomic_DNA"/>
</dbReference>
<organism evidence="3 4">
    <name type="scientific">Ananas comosus</name>
    <name type="common">Pineapple</name>
    <name type="synonym">Ananas ananas</name>
    <dbReference type="NCBI Taxonomy" id="4615"/>
    <lineage>
        <taxon>Eukaryota</taxon>
        <taxon>Viridiplantae</taxon>
        <taxon>Streptophyta</taxon>
        <taxon>Embryophyta</taxon>
        <taxon>Tracheophyta</taxon>
        <taxon>Spermatophyta</taxon>
        <taxon>Magnoliopsida</taxon>
        <taxon>Liliopsida</taxon>
        <taxon>Poales</taxon>
        <taxon>Bromeliaceae</taxon>
        <taxon>Bromelioideae</taxon>
        <taxon>Ananas</taxon>
    </lineage>
</organism>
<gene>
    <name evidence="3" type="ORF">ACMD2_27052</name>
</gene>
<feature type="chain" id="PRO_5008285702" evidence="2">
    <location>
        <begin position="22"/>
        <end position="495"/>
    </location>
</feature>
<dbReference type="STRING" id="4615.A0A199V6Q7"/>
<dbReference type="PANTHER" id="PTHR36010">
    <property type="entry name" value="CYTOCHROME C BIOGENESIS CCMF C-TERMINAL-LIKE MITOCHONDRIAL PROTEIN-RELATED"/>
    <property type="match status" value="1"/>
</dbReference>
<dbReference type="InterPro" id="IPR044955">
    <property type="entry name" value="CCMFC"/>
</dbReference>
<dbReference type="Proteomes" id="UP000092600">
    <property type="component" value="Unassembled WGS sequence"/>
</dbReference>
<keyword evidence="2" id="KW-0732">Signal</keyword>
<dbReference type="PANTHER" id="PTHR36010:SF1">
    <property type="entry name" value="CYTOCHROME C BIOGENESIS CCMF C-TERMINAL-LIKE MITOCHONDRIAL PROTEIN-RELATED"/>
    <property type="match status" value="1"/>
</dbReference>
<evidence type="ECO:0000256" key="1">
    <source>
        <dbReference type="SAM" id="MobiDB-lite"/>
    </source>
</evidence>
<name>A0A199V6Q7_ANACO</name>
<dbReference type="AlphaFoldDB" id="A0A199V6Q7"/>